<sequence>MHLYHRFIRAPIPTFKILRAAVSSTVGPHIVRCHHLQIVCLQDVVSVDQTDENKFPFYSFLCSSVSCHGDPTLFGKSNDCALCFMLNMRTSFCLCDTVSCPSIILSQFPHLLLS</sequence>
<proteinExistence type="predicted"/>
<dbReference type="OrthoDB" id="6470724at2759"/>
<dbReference type="EMBL" id="BMAO01015842">
    <property type="protein sequence ID" value="GFR04636.1"/>
    <property type="molecule type" value="Genomic_DNA"/>
</dbReference>
<accession>A0A8X6GH27</accession>
<keyword evidence="2" id="KW-1185">Reference proteome</keyword>
<protein>
    <submittedName>
        <fullName evidence="1">Uncharacterized protein</fullName>
    </submittedName>
</protein>
<gene>
    <name evidence="1" type="ORF">TNCT_229361</name>
</gene>
<name>A0A8X6GH27_TRICU</name>
<organism evidence="1 2">
    <name type="scientific">Trichonephila clavata</name>
    <name type="common">Joro spider</name>
    <name type="synonym">Nephila clavata</name>
    <dbReference type="NCBI Taxonomy" id="2740835"/>
    <lineage>
        <taxon>Eukaryota</taxon>
        <taxon>Metazoa</taxon>
        <taxon>Ecdysozoa</taxon>
        <taxon>Arthropoda</taxon>
        <taxon>Chelicerata</taxon>
        <taxon>Arachnida</taxon>
        <taxon>Araneae</taxon>
        <taxon>Araneomorphae</taxon>
        <taxon>Entelegynae</taxon>
        <taxon>Araneoidea</taxon>
        <taxon>Nephilidae</taxon>
        <taxon>Trichonephila</taxon>
    </lineage>
</organism>
<reference evidence="1" key="1">
    <citation type="submission" date="2020-07" db="EMBL/GenBank/DDBJ databases">
        <title>Multicomponent nature underlies the extraordinary mechanical properties of spider dragline silk.</title>
        <authorList>
            <person name="Kono N."/>
            <person name="Nakamura H."/>
            <person name="Mori M."/>
            <person name="Yoshida Y."/>
            <person name="Ohtoshi R."/>
            <person name="Malay A.D."/>
            <person name="Moran D.A.P."/>
            <person name="Tomita M."/>
            <person name="Numata K."/>
            <person name="Arakawa K."/>
        </authorList>
    </citation>
    <scope>NUCLEOTIDE SEQUENCE</scope>
</reference>
<evidence type="ECO:0000313" key="1">
    <source>
        <dbReference type="EMBL" id="GFR04636.1"/>
    </source>
</evidence>
<evidence type="ECO:0000313" key="2">
    <source>
        <dbReference type="Proteomes" id="UP000887116"/>
    </source>
</evidence>
<dbReference type="AlphaFoldDB" id="A0A8X6GH27"/>
<comment type="caution">
    <text evidence="1">The sequence shown here is derived from an EMBL/GenBank/DDBJ whole genome shotgun (WGS) entry which is preliminary data.</text>
</comment>
<dbReference type="Proteomes" id="UP000887116">
    <property type="component" value="Unassembled WGS sequence"/>
</dbReference>